<dbReference type="PROSITE" id="PS00198">
    <property type="entry name" value="4FE4S_FER_1"/>
    <property type="match status" value="1"/>
</dbReference>
<evidence type="ECO:0000256" key="2">
    <source>
        <dbReference type="ARBA" id="ARBA00023004"/>
    </source>
</evidence>
<dbReference type="AlphaFoldDB" id="A0A7X6DIW0"/>
<dbReference type="InterPro" id="IPR017900">
    <property type="entry name" value="4Fe4S_Fe_S_CS"/>
</dbReference>
<dbReference type="PROSITE" id="PS51379">
    <property type="entry name" value="4FE4S_FER_2"/>
    <property type="match status" value="1"/>
</dbReference>
<dbReference type="SUPFAM" id="SSF51971">
    <property type="entry name" value="Nucleotide-binding domain"/>
    <property type="match status" value="1"/>
</dbReference>
<evidence type="ECO:0000313" key="6">
    <source>
        <dbReference type="Proteomes" id="UP000521868"/>
    </source>
</evidence>
<proteinExistence type="predicted"/>
<dbReference type="Pfam" id="PF13187">
    <property type="entry name" value="Fer4_9"/>
    <property type="match status" value="1"/>
</dbReference>
<dbReference type="NCBIfam" id="NF009410">
    <property type="entry name" value="PRK12771.1"/>
    <property type="match status" value="1"/>
</dbReference>
<dbReference type="Gene3D" id="3.30.70.20">
    <property type="match status" value="1"/>
</dbReference>
<dbReference type="InterPro" id="IPR009051">
    <property type="entry name" value="Helical_ferredxn"/>
</dbReference>
<keyword evidence="1" id="KW-0479">Metal-binding</keyword>
<dbReference type="GO" id="GO:0016491">
    <property type="term" value="F:oxidoreductase activity"/>
    <property type="evidence" value="ECO:0007669"/>
    <property type="project" value="InterPro"/>
</dbReference>
<keyword evidence="2" id="KW-0408">Iron</keyword>
<dbReference type="SUPFAM" id="SSF54862">
    <property type="entry name" value="4Fe-4S ferredoxins"/>
    <property type="match status" value="1"/>
</dbReference>
<evidence type="ECO:0000259" key="4">
    <source>
        <dbReference type="PROSITE" id="PS51379"/>
    </source>
</evidence>
<dbReference type="InterPro" id="IPR023753">
    <property type="entry name" value="FAD/NAD-binding_dom"/>
</dbReference>
<accession>A0A7X6DIW0</accession>
<dbReference type="PRINTS" id="PR00419">
    <property type="entry name" value="ADXRDTASE"/>
</dbReference>
<sequence length="550" mass="58886">MNAPMLPPTTWTTGSTEVFKTGTWRAQLPHYVKPPSPCHQACPVNGEIANWIGLAHKRDFRGAWEVLAINNPFPAIAGRICHHPCESACNRGAHDESVSICKLERLVGDMALEQGWAFQPPPEEREGHVAIVGGGPSGLSAAYQLRRRGWRVTIYEQQDELGGLMRYGIPSYRLSRKILDGEINRIVAMGVQVKRKKLGGIVDLEKLRASHEAVYLALGAGRPKRLPQLPAKAPWLMDGAQYLARSNAGTPPELGRRVVVIGGGSAAIDAARSARRAGHDVTMLALESAGQLPAQRDEVTEALEEGITLVDGAMLKEVKPANGQGIVLTCQKVRFVAGAVRGQFTVEPVDGAEFTLAANAIVTSIGADPDLGDLAAAIPSQRGLFVADRHSQATGADKVWAGGDVASMARFVTEAVGMGKRAAIDIDRALRSEAASQAQALPAVGLDAIALHYHPKTARAQAQVRPAADRLANGLEVQLGLELEQALAEAGRCFSCGTCTNCDNCFHYCPDLAIRRVDGGYEVLTDYCKGCGMCVKECPTGSITMREEIR</sequence>
<reference evidence="5 6" key="1">
    <citation type="journal article" date="2020" name="Nature">
        <title>Bacterial chemolithoautotrophy via manganese oxidation.</title>
        <authorList>
            <person name="Yu H."/>
            <person name="Leadbetter J.R."/>
        </authorList>
    </citation>
    <scope>NUCLEOTIDE SEQUENCE [LARGE SCALE GENOMIC DNA]</scope>
    <source>
        <strain evidence="5 6">RBP-1</strain>
    </source>
</reference>
<dbReference type="GO" id="GO:0051536">
    <property type="term" value="F:iron-sulfur cluster binding"/>
    <property type="evidence" value="ECO:0007669"/>
    <property type="project" value="UniProtKB-KW"/>
</dbReference>
<name>A0A7X6DIW0_9BURK</name>
<dbReference type="EMBL" id="VTOX01000008">
    <property type="protein sequence ID" value="NKE67950.1"/>
    <property type="molecule type" value="Genomic_DNA"/>
</dbReference>
<protein>
    <submittedName>
        <fullName evidence="5">FAD-dependent oxidoreductase</fullName>
    </submittedName>
</protein>
<dbReference type="InterPro" id="IPR028261">
    <property type="entry name" value="DPD_II"/>
</dbReference>
<dbReference type="GO" id="GO:0046872">
    <property type="term" value="F:metal ion binding"/>
    <property type="evidence" value="ECO:0007669"/>
    <property type="project" value="UniProtKB-KW"/>
</dbReference>
<feature type="domain" description="4Fe-4S ferredoxin-type" evidence="4">
    <location>
        <begin position="519"/>
        <end position="548"/>
    </location>
</feature>
<keyword evidence="3" id="KW-0411">Iron-sulfur</keyword>
<keyword evidence="6" id="KW-1185">Reference proteome</keyword>
<dbReference type="Proteomes" id="UP000521868">
    <property type="component" value="Unassembled WGS sequence"/>
</dbReference>
<comment type="caution">
    <text evidence="5">The sequence shown here is derived from an EMBL/GenBank/DDBJ whole genome shotgun (WGS) entry which is preliminary data.</text>
</comment>
<dbReference type="InterPro" id="IPR017896">
    <property type="entry name" value="4Fe4S_Fe-S-bd"/>
</dbReference>
<evidence type="ECO:0000313" key="5">
    <source>
        <dbReference type="EMBL" id="NKE67950.1"/>
    </source>
</evidence>
<gene>
    <name evidence="5" type="ORF">RAMLITH_19180</name>
</gene>
<dbReference type="Gene3D" id="1.10.1060.10">
    <property type="entry name" value="Alpha-helical ferredoxin"/>
    <property type="match status" value="1"/>
</dbReference>
<organism evidence="5 6">
    <name type="scientific">Ramlibacter lithotrophicus</name>
    <dbReference type="NCBI Taxonomy" id="2606681"/>
    <lineage>
        <taxon>Bacteria</taxon>
        <taxon>Pseudomonadati</taxon>
        <taxon>Pseudomonadota</taxon>
        <taxon>Betaproteobacteria</taxon>
        <taxon>Burkholderiales</taxon>
        <taxon>Comamonadaceae</taxon>
        <taxon>Ramlibacter</taxon>
    </lineage>
</organism>
<evidence type="ECO:0000256" key="1">
    <source>
        <dbReference type="ARBA" id="ARBA00022723"/>
    </source>
</evidence>
<dbReference type="Gene3D" id="3.50.50.60">
    <property type="entry name" value="FAD/NAD(P)-binding domain"/>
    <property type="match status" value="2"/>
</dbReference>
<dbReference type="PANTHER" id="PTHR42783">
    <property type="entry name" value="GLUTAMATE SYNTHASE [NADPH] SMALL CHAIN"/>
    <property type="match status" value="1"/>
</dbReference>
<dbReference type="Pfam" id="PF07992">
    <property type="entry name" value="Pyr_redox_2"/>
    <property type="match status" value="1"/>
</dbReference>
<dbReference type="InterPro" id="IPR036188">
    <property type="entry name" value="FAD/NAD-bd_sf"/>
</dbReference>
<dbReference type="PANTHER" id="PTHR42783:SF3">
    <property type="entry name" value="GLUTAMATE SYNTHASE [NADPH] SMALL CHAIN-RELATED"/>
    <property type="match status" value="1"/>
</dbReference>
<dbReference type="Pfam" id="PF14691">
    <property type="entry name" value="Fer4_20"/>
    <property type="match status" value="1"/>
</dbReference>
<evidence type="ECO:0000256" key="3">
    <source>
        <dbReference type="ARBA" id="ARBA00023014"/>
    </source>
</evidence>